<evidence type="ECO:0000256" key="2">
    <source>
        <dbReference type="SAM" id="SignalP"/>
    </source>
</evidence>
<evidence type="ECO:0000313" key="5">
    <source>
        <dbReference type="Proteomes" id="UP000270924"/>
    </source>
</evidence>
<protein>
    <recommendedName>
        <fullName evidence="3">CX domain-containing protein</fullName>
    </recommendedName>
</protein>
<evidence type="ECO:0000259" key="3">
    <source>
        <dbReference type="Pfam" id="PF01705"/>
    </source>
</evidence>
<feature type="chain" id="PRO_5018158066" description="CX domain-containing protein" evidence="2">
    <location>
        <begin position="19"/>
        <end position="294"/>
    </location>
</feature>
<dbReference type="Proteomes" id="UP000270924">
    <property type="component" value="Unassembled WGS sequence"/>
</dbReference>
<dbReference type="Pfam" id="PF01705">
    <property type="entry name" value="CX"/>
    <property type="match status" value="1"/>
</dbReference>
<reference evidence="4 5" key="1">
    <citation type="submission" date="2018-11" db="EMBL/GenBank/DDBJ databases">
        <authorList>
            <consortium name="Pathogen Informatics"/>
        </authorList>
    </citation>
    <scope>NUCLEOTIDE SEQUENCE [LARGE SCALE GENOMIC DNA]</scope>
</reference>
<feature type="domain" description="CX" evidence="3">
    <location>
        <begin position="206"/>
        <end position="241"/>
    </location>
</feature>
<dbReference type="SUPFAM" id="SSF81995">
    <property type="entry name" value="beta-sandwich domain of Sec23/24"/>
    <property type="match status" value="1"/>
</dbReference>
<dbReference type="OMA" id="GYFMCSM"/>
<dbReference type="EMBL" id="UYWW01012149">
    <property type="protein sequence ID" value="VDM18806.1"/>
    <property type="molecule type" value="Genomic_DNA"/>
</dbReference>
<dbReference type="AlphaFoldDB" id="A0A3P7EGQ6"/>
<dbReference type="InParanoid" id="A0A3P7EGQ6"/>
<feature type="signal peptide" evidence="2">
    <location>
        <begin position="1"/>
        <end position="18"/>
    </location>
</feature>
<proteinExistence type="predicted"/>
<keyword evidence="2" id="KW-0732">Signal</keyword>
<dbReference type="PANTHER" id="PTHR47520">
    <property type="entry name" value="CX DOMAIN-CONTAINING PROTEIN-RELATED"/>
    <property type="match status" value="1"/>
</dbReference>
<evidence type="ECO:0000313" key="4">
    <source>
        <dbReference type="EMBL" id="VDM18806.1"/>
    </source>
</evidence>
<feature type="region of interest" description="Disordered" evidence="1">
    <location>
        <begin position="28"/>
        <end position="89"/>
    </location>
</feature>
<dbReference type="InterPro" id="IPR002619">
    <property type="entry name" value="CX"/>
</dbReference>
<feature type="compositionally biased region" description="Low complexity" evidence="1">
    <location>
        <begin position="53"/>
        <end position="74"/>
    </location>
</feature>
<name>A0A3P7EGQ6_WUCBA</name>
<evidence type="ECO:0000256" key="1">
    <source>
        <dbReference type="SAM" id="MobiDB-lite"/>
    </source>
</evidence>
<organism evidence="4 5">
    <name type="scientific">Wuchereria bancrofti</name>
    <dbReference type="NCBI Taxonomy" id="6293"/>
    <lineage>
        <taxon>Eukaryota</taxon>
        <taxon>Metazoa</taxon>
        <taxon>Ecdysozoa</taxon>
        <taxon>Nematoda</taxon>
        <taxon>Chromadorea</taxon>
        <taxon>Rhabditida</taxon>
        <taxon>Spirurina</taxon>
        <taxon>Spiruromorpha</taxon>
        <taxon>Filarioidea</taxon>
        <taxon>Onchocercidae</taxon>
        <taxon>Wuchereria</taxon>
    </lineage>
</organism>
<gene>
    <name evidence="4" type="ORF">WBA_LOCUS10139</name>
</gene>
<dbReference type="PANTHER" id="PTHR47520:SF8">
    <property type="entry name" value="CX DOMAIN-CONTAINING PROTEIN"/>
    <property type="match status" value="1"/>
</dbReference>
<accession>A0A3P7EGQ6</accession>
<sequence length="294" mass="31938">MYKVIICLLLFTPGIGNAFKIGIGGKNRGSSAARLNPSRPNTHSSAGGYHPSQGAYHPQQGGYYPQQSGYRPQQNGYHQTAPGGYHPSQIGGYHQQGGFAPNQMKPSGKGTFRKAVFGGALGAAAGLATFELGKASHSSLAILRSGSEPLRASNGQNYYFDERNHQYKNGYFMCSVPIDDVLKTLQGSSTPVAAADESTNSTAISPEQFFKTVHFKDGSRPKSLTWNCKSDAEICCDTDCCPVQQLRGGNFSDHKRPSWVCFIRFVDILKFEQFYKQFNSACLGITDAVLLLVI</sequence>
<dbReference type="OrthoDB" id="5871812at2759"/>
<keyword evidence="5" id="KW-1185">Reference proteome</keyword>